<reference evidence="3 4" key="1">
    <citation type="submission" date="2017-03" db="EMBL/GenBank/DDBJ databases">
        <title>Genome Survey of Euroglyphus maynei.</title>
        <authorList>
            <person name="Arlian L.G."/>
            <person name="Morgan M.S."/>
            <person name="Rider S.D."/>
        </authorList>
    </citation>
    <scope>NUCLEOTIDE SEQUENCE [LARGE SCALE GENOMIC DNA]</scope>
    <source>
        <strain evidence="3">Arlian Lab</strain>
        <tissue evidence="3">Whole body</tissue>
    </source>
</reference>
<protein>
    <submittedName>
        <fullName evidence="3">Ryanodine receptor-like protein</fullName>
    </submittedName>
</protein>
<proteinExistence type="predicted"/>
<dbReference type="GO" id="GO:0005219">
    <property type="term" value="F:ryanodine-sensitive calcium-release channel activity"/>
    <property type="evidence" value="ECO:0007669"/>
    <property type="project" value="InterPro"/>
</dbReference>
<dbReference type="GO" id="GO:0033017">
    <property type="term" value="C:sarcoplasmic reticulum membrane"/>
    <property type="evidence" value="ECO:0007669"/>
    <property type="project" value="TreeGrafter"/>
</dbReference>
<dbReference type="InterPro" id="IPR036300">
    <property type="entry name" value="MIR_dom_sf"/>
</dbReference>
<dbReference type="OrthoDB" id="10048651at2759"/>
<dbReference type="GO" id="GO:0030018">
    <property type="term" value="C:Z disc"/>
    <property type="evidence" value="ECO:0007669"/>
    <property type="project" value="TreeGrafter"/>
</dbReference>
<dbReference type="PROSITE" id="PS50919">
    <property type="entry name" value="MIR"/>
    <property type="match status" value="2"/>
</dbReference>
<dbReference type="GO" id="GO:0014808">
    <property type="term" value="P:release of sequestered calcium ion into cytosol by sarcoplasmic reticulum"/>
    <property type="evidence" value="ECO:0007669"/>
    <property type="project" value="TreeGrafter"/>
</dbReference>
<dbReference type="Pfam" id="PF02815">
    <property type="entry name" value="MIR"/>
    <property type="match status" value="1"/>
</dbReference>
<dbReference type="Gene3D" id="2.80.10.50">
    <property type="match status" value="2"/>
</dbReference>
<evidence type="ECO:0000256" key="1">
    <source>
        <dbReference type="ARBA" id="ARBA00022737"/>
    </source>
</evidence>
<dbReference type="GO" id="GO:0005790">
    <property type="term" value="C:smooth endoplasmic reticulum"/>
    <property type="evidence" value="ECO:0007669"/>
    <property type="project" value="TreeGrafter"/>
</dbReference>
<dbReference type="AlphaFoldDB" id="A0A1Y3AL80"/>
<dbReference type="PANTHER" id="PTHR46399:SF8">
    <property type="entry name" value="B30.2_SPRY DOMAIN-CONTAINING PROTEIN"/>
    <property type="match status" value="1"/>
</dbReference>
<dbReference type="FunFam" id="2.80.10.50:FF:000022">
    <property type="entry name" value="Ryanodine receptor, isoform E"/>
    <property type="match status" value="1"/>
</dbReference>
<comment type="caution">
    <text evidence="3">The sequence shown here is derived from an EMBL/GenBank/DDBJ whole genome shotgun (WGS) entry which is preliminary data.</text>
</comment>
<sequence>MTDEGSEQDDVSFLRTSKSSSASGHRTLLYGHAVLLCHGHSNMYLACLSTSSSKDKLSFDVGLRENSQGEACWWTIHPASKQRSEGEKVRVGDDLILVSVATERYLHTALEGEQYIVNASFHQTHWSIAPFGTGTSRAKNVGFVFGGEVLRFFHGGDECLTVPTNWSDTSEQNTVVYEGGAVFNQARSLWRLDLARTKWSGGFIIWGHPLRIHHITTGRYLAINENNEICLLSREEATIERAAFCLKPNKEKNKDDKRDIDEKDEEIIGSPLIKFGDTTVYVQHVETGLWLSYKTYETKKRGVGKVEEKQAIMSEEGKMDDGLEFSRSQEEEAKTARVIRKCETQFNHFVQILNSLHSSRTTQRSHRLSRSPP</sequence>
<evidence type="ECO:0000313" key="3">
    <source>
        <dbReference type="EMBL" id="OTF69202.1"/>
    </source>
</evidence>
<dbReference type="Gene3D" id="1.25.10.30">
    <property type="entry name" value="IP3 receptor type 1 binding core, RIH domain"/>
    <property type="match status" value="1"/>
</dbReference>
<gene>
    <name evidence="3" type="ORF">BLA29_005209</name>
</gene>
<dbReference type="Pfam" id="PF08709">
    <property type="entry name" value="Ins145_P3_rec"/>
    <property type="match status" value="1"/>
</dbReference>
<feature type="domain" description="MIR" evidence="2">
    <location>
        <begin position="25"/>
        <end position="79"/>
    </location>
</feature>
<dbReference type="CDD" id="cd23278">
    <property type="entry name" value="beta-trefoil_MIR_RyR"/>
    <property type="match status" value="1"/>
</dbReference>
<feature type="non-terminal residue" evidence="3">
    <location>
        <position position="373"/>
    </location>
</feature>
<dbReference type="InterPro" id="IPR014821">
    <property type="entry name" value="Ins145_P3_rcpt"/>
</dbReference>
<evidence type="ECO:0000313" key="4">
    <source>
        <dbReference type="Proteomes" id="UP000194236"/>
    </source>
</evidence>
<dbReference type="SMART" id="SM00472">
    <property type="entry name" value="MIR"/>
    <property type="match status" value="4"/>
</dbReference>
<dbReference type="GO" id="GO:0006941">
    <property type="term" value="P:striated muscle contraction"/>
    <property type="evidence" value="ECO:0007669"/>
    <property type="project" value="TreeGrafter"/>
</dbReference>
<evidence type="ECO:0000259" key="2">
    <source>
        <dbReference type="PROSITE" id="PS50919"/>
    </source>
</evidence>
<dbReference type="PRINTS" id="PR00795">
    <property type="entry name" value="RYANODINER"/>
</dbReference>
<dbReference type="PANTHER" id="PTHR46399">
    <property type="entry name" value="B30.2/SPRY DOMAIN-CONTAINING PROTEIN"/>
    <property type="match status" value="1"/>
</dbReference>
<dbReference type="Proteomes" id="UP000194236">
    <property type="component" value="Unassembled WGS sequence"/>
</dbReference>
<dbReference type="GO" id="GO:0042383">
    <property type="term" value="C:sarcolemma"/>
    <property type="evidence" value="ECO:0007669"/>
    <property type="project" value="TreeGrafter"/>
</dbReference>
<dbReference type="GO" id="GO:0034704">
    <property type="term" value="C:calcium channel complex"/>
    <property type="evidence" value="ECO:0007669"/>
    <property type="project" value="TreeGrafter"/>
</dbReference>
<dbReference type="InterPro" id="IPR015925">
    <property type="entry name" value="Ryanodine_IP3_receptor"/>
</dbReference>
<dbReference type="EMBL" id="MUJZ01071721">
    <property type="protein sequence ID" value="OTF69202.1"/>
    <property type="molecule type" value="Genomic_DNA"/>
</dbReference>
<name>A0A1Y3AL80_EURMA</name>
<keyword evidence="3" id="KW-0675">Receptor</keyword>
<dbReference type="SUPFAM" id="SSF82109">
    <property type="entry name" value="MIR domain"/>
    <property type="match status" value="2"/>
</dbReference>
<organism evidence="3 4">
    <name type="scientific">Euroglyphus maynei</name>
    <name type="common">Mayne's house dust mite</name>
    <dbReference type="NCBI Taxonomy" id="6958"/>
    <lineage>
        <taxon>Eukaryota</taxon>
        <taxon>Metazoa</taxon>
        <taxon>Ecdysozoa</taxon>
        <taxon>Arthropoda</taxon>
        <taxon>Chelicerata</taxon>
        <taxon>Arachnida</taxon>
        <taxon>Acari</taxon>
        <taxon>Acariformes</taxon>
        <taxon>Sarcoptiformes</taxon>
        <taxon>Astigmata</taxon>
        <taxon>Psoroptidia</taxon>
        <taxon>Analgoidea</taxon>
        <taxon>Pyroglyphidae</taxon>
        <taxon>Pyroglyphinae</taxon>
        <taxon>Euroglyphus</taxon>
    </lineage>
</organism>
<feature type="domain" description="MIR" evidence="2">
    <location>
        <begin position="201"/>
        <end position="263"/>
    </location>
</feature>
<keyword evidence="1" id="KW-0677">Repeat</keyword>
<dbReference type="InterPro" id="IPR013333">
    <property type="entry name" value="Ryan_recept"/>
</dbReference>
<accession>A0A1Y3AL80</accession>
<dbReference type="InterPro" id="IPR016093">
    <property type="entry name" value="MIR_motif"/>
</dbReference>
<keyword evidence="4" id="KW-1185">Reference proteome</keyword>